<accession>A0ACB7ZS69</accession>
<dbReference type="EMBL" id="MU268803">
    <property type="protein sequence ID" value="KAH7903702.1"/>
    <property type="molecule type" value="Genomic_DNA"/>
</dbReference>
<reference evidence="1" key="1">
    <citation type="journal article" date="2021" name="New Phytol.">
        <title>Evolutionary innovations through gain and loss of genes in the ectomycorrhizal Boletales.</title>
        <authorList>
            <person name="Wu G."/>
            <person name="Miyauchi S."/>
            <person name="Morin E."/>
            <person name="Kuo A."/>
            <person name="Drula E."/>
            <person name="Varga T."/>
            <person name="Kohler A."/>
            <person name="Feng B."/>
            <person name="Cao Y."/>
            <person name="Lipzen A."/>
            <person name="Daum C."/>
            <person name="Hundley H."/>
            <person name="Pangilinan J."/>
            <person name="Johnson J."/>
            <person name="Barry K."/>
            <person name="LaButti K."/>
            <person name="Ng V."/>
            <person name="Ahrendt S."/>
            <person name="Min B."/>
            <person name="Choi I.G."/>
            <person name="Park H."/>
            <person name="Plett J.M."/>
            <person name="Magnuson J."/>
            <person name="Spatafora J.W."/>
            <person name="Nagy L.G."/>
            <person name="Henrissat B."/>
            <person name="Grigoriev I.V."/>
            <person name="Yang Z.L."/>
            <person name="Xu J."/>
            <person name="Martin F.M."/>
        </authorList>
    </citation>
    <scope>NUCLEOTIDE SEQUENCE</scope>
    <source>
        <strain evidence="1">ATCC 28755</strain>
    </source>
</reference>
<protein>
    <submittedName>
        <fullName evidence="1">Uncharacterized protein</fullName>
    </submittedName>
</protein>
<evidence type="ECO:0000313" key="2">
    <source>
        <dbReference type="Proteomes" id="UP000790377"/>
    </source>
</evidence>
<keyword evidence="2" id="KW-1185">Reference proteome</keyword>
<name>A0ACB7ZS69_9AGAM</name>
<comment type="caution">
    <text evidence="1">The sequence shown here is derived from an EMBL/GenBank/DDBJ whole genome shotgun (WGS) entry which is preliminary data.</text>
</comment>
<gene>
    <name evidence="1" type="ORF">BJ138DRAFT_97953</name>
</gene>
<proteinExistence type="predicted"/>
<evidence type="ECO:0000313" key="1">
    <source>
        <dbReference type="EMBL" id="KAH7903702.1"/>
    </source>
</evidence>
<dbReference type="Proteomes" id="UP000790377">
    <property type="component" value="Unassembled WGS sequence"/>
</dbReference>
<organism evidence="1 2">
    <name type="scientific">Hygrophoropsis aurantiaca</name>
    <dbReference type="NCBI Taxonomy" id="72124"/>
    <lineage>
        <taxon>Eukaryota</taxon>
        <taxon>Fungi</taxon>
        <taxon>Dikarya</taxon>
        <taxon>Basidiomycota</taxon>
        <taxon>Agaricomycotina</taxon>
        <taxon>Agaricomycetes</taxon>
        <taxon>Agaricomycetidae</taxon>
        <taxon>Boletales</taxon>
        <taxon>Coniophorineae</taxon>
        <taxon>Hygrophoropsidaceae</taxon>
        <taxon>Hygrophoropsis</taxon>
    </lineage>
</organism>
<sequence length="620" mass="68653">MGDKRKGKKKAVVKPTTKGTPSAPRKAKAKAEPPPKEVDPKPRTRPRPRPITKKSEQTQQSSPEPKDKNAVRATAAKPLDLDDVHAAAVLLALQGQRHPPVSGPSRQTEIYELEDSEESEDGDELENEDVEGNDTSNGVEFPSDNEVDAIDRILGFNSKDDIESSDSQDEDYEIIFEVPCGEALKEVPLMISPKVDNISWSQARTRFTDKMMRDPARVQLGYVLPWKWPRSAKPVPTALESDIDWNRLLEYIDNYREAELAKRSNKGVVKAFSVSIVEIGGQATIPTKGGKATKSSSKGGASKSNKAIADENGSDDERSEKPVGIHRIIGEITRVHHCNKCEKPCYIDPGPPVVHKPYSMPQLATWASLVQATKASVNTVPAVALGLPTKKKEEIPQSDKTDDGTGKNANPSTAQTAGVFPFQPQITPMTPTTMPVYGGNTYPYASQMMAMSPPMLHPPQIPLMPGPGMFPMPFPPYQSIVNPYSAGSFPGMKGFSHDSSPTPTTPKKNRHRRQHEGGSLSGDESAVAVDYPSLEEWLASLDNDHVRGRDGQYYTEWTEDMYRHGILRLDDLDRIQQDRLQYLTQMNEGTAGRIKTWAAMDCKELVRAARKRKEKRHRFD</sequence>